<organism evidence="3 4">
    <name type="scientific">Phytophthora ramorum</name>
    <name type="common">Sudden oak death agent</name>
    <dbReference type="NCBI Taxonomy" id="164328"/>
    <lineage>
        <taxon>Eukaryota</taxon>
        <taxon>Sar</taxon>
        <taxon>Stramenopiles</taxon>
        <taxon>Oomycota</taxon>
        <taxon>Peronosporomycetes</taxon>
        <taxon>Peronosporales</taxon>
        <taxon>Peronosporaceae</taxon>
        <taxon>Phytophthora</taxon>
    </lineage>
</organism>
<reference evidence="4" key="1">
    <citation type="journal article" date="2006" name="Science">
        <title>Phytophthora genome sequences uncover evolutionary origins and mechanisms of pathogenesis.</title>
        <authorList>
            <person name="Tyler B.M."/>
            <person name="Tripathy S."/>
            <person name="Zhang X."/>
            <person name="Dehal P."/>
            <person name="Jiang R.H."/>
            <person name="Aerts A."/>
            <person name="Arredondo F.D."/>
            <person name="Baxter L."/>
            <person name="Bensasson D."/>
            <person name="Beynon J.L."/>
            <person name="Chapman J."/>
            <person name="Damasceno C.M."/>
            <person name="Dorrance A.E."/>
            <person name="Dou D."/>
            <person name="Dickerman A.W."/>
            <person name="Dubchak I.L."/>
            <person name="Garbelotto M."/>
            <person name="Gijzen M."/>
            <person name="Gordon S.G."/>
            <person name="Govers F."/>
            <person name="Grunwald N.J."/>
            <person name="Huang W."/>
            <person name="Ivors K.L."/>
            <person name="Jones R.W."/>
            <person name="Kamoun S."/>
            <person name="Krampis K."/>
            <person name="Lamour K.H."/>
            <person name="Lee M.K."/>
            <person name="McDonald W.H."/>
            <person name="Medina M."/>
            <person name="Meijer H.J."/>
            <person name="Nordberg E.K."/>
            <person name="Maclean D.J."/>
            <person name="Ospina-Giraldo M.D."/>
            <person name="Morris P.F."/>
            <person name="Phuntumart V."/>
            <person name="Putnam N.H."/>
            <person name="Rash S."/>
            <person name="Rose J.K."/>
            <person name="Sakihama Y."/>
            <person name="Salamov A.A."/>
            <person name="Savidor A."/>
            <person name="Scheuring C.F."/>
            <person name="Smith B.M."/>
            <person name="Sobral B.W."/>
            <person name="Terry A."/>
            <person name="Torto-Alalibo T.A."/>
            <person name="Win J."/>
            <person name="Xu Z."/>
            <person name="Zhang H."/>
            <person name="Grigoriev I.V."/>
            <person name="Rokhsar D.S."/>
            <person name="Boore J.L."/>
        </authorList>
    </citation>
    <scope>NUCLEOTIDE SEQUENCE [LARGE SCALE GENOMIC DNA]</scope>
    <source>
        <strain evidence="4">Pr102</strain>
    </source>
</reference>
<feature type="compositionally biased region" description="Low complexity" evidence="2">
    <location>
        <begin position="474"/>
        <end position="484"/>
    </location>
</feature>
<feature type="compositionally biased region" description="Gly residues" evidence="2">
    <location>
        <begin position="646"/>
        <end position="660"/>
    </location>
</feature>
<dbReference type="EMBL" id="DS566202">
    <property type="status" value="NOT_ANNOTATED_CDS"/>
    <property type="molecule type" value="Genomic_DNA"/>
</dbReference>
<feature type="coiled-coil region" evidence="1">
    <location>
        <begin position="285"/>
        <end position="386"/>
    </location>
</feature>
<reference evidence="3" key="2">
    <citation type="submission" date="2015-06" db="UniProtKB">
        <authorList>
            <consortium name="EnsemblProtists"/>
        </authorList>
    </citation>
    <scope>IDENTIFICATION</scope>
    <source>
        <strain evidence="3">Pr102</strain>
    </source>
</reference>
<keyword evidence="1" id="KW-0175">Coiled coil</keyword>
<dbReference type="OMA" id="QDENISM"/>
<proteinExistence type="predicted"/>
<dbReference type="eggNOG" id="ENOG502SG4A">
    <property type="taxonomic scope" value="Eukaryota"/>
</dbReference>
<dbReference type="InParanoid" id="H3H4I8"/>
<dbReference type="HOGENOM" id="CLU_014068_0_0_1"/>
<dbReference type="AlphaFoldDB" id="H3H4I8"/>
<dbReference type="VEuPathDB" id="FungiDB:KRP23_10800"/>
<protein>
    <submittedName>
        <fullName evidence="3">Uncharacterized protein</fullName>
    </submittedName>
</protein>
<dbReference type="InterPro" id="IPR053129">
    <property type="entry name" value="Integrator_complex_assoc"/>
</dbReference>
<feature type="compositionally biased region" description="Low complexity" evidence="2">
    <location>
        <begin position="14"/>
        <end position="35"/>
    </location>
</feature>
<evidence type="ECO:0000256" key="2">
    <source>
        <dbReference type="SAM" id="MobiDB-lite"/>
    </source>
</evidence>
<keyword evidence="4" id="KW-1185">Reference proteome</keyword>
<feature type="compositionally biased region" description="Acidic residues" evidence="2">
    <location>
        <begin position="554"/>
        <end position="575"/>
    </location>
</feature>
<feature type="compositionally biased region" description="Basic residues" evidence="2">
    <location>
        <begin position="518"/>
        <end position="532"/>
    </location>
</feature>
<evidence type="ECO:0000313" key="4">
    <source>
        <dbReference type="Proteomes" id="UP000005238"/>
    </source>
</evidence>
<dbReference type="PANTHER" id="PTHR48194:SF1">
    <property type="entry name" value="INTEGRATOR COMPLEX SUBUNIT 10-LIKE PROTEIN"/>
    <property type="match status" value="1"/>
</dbReference>
<dbReference type="PANTHER" id="PTHR48194">
    <property type="entry name" value="FINGER PROTEIN, PUTATIVE-RELATED"/>
    <property type="match status" value="1"/>
</dbReference>
<dbReference type="Proteomes" id="UP000005238">
    <property type="component" value="Unassembled WGS sequence"/>
</dbReference>
<dbReference type="EnsemblProtists" id="Phyra85491">
    <property type="protein sequence ID" value="Phyra85491"/>
    <property type="gene ID" value="Phyra85491"/>
</dbReference>
<feature type="region of interest" description="Disordered" evidence="2">
    <location>
        <begin position="440"/>
        <end position="675"/>
    </location>
</feature>
<feature type="compositionally biased region" description="Basic residues" evidence="2">
    <location>
        <begin position="485"/>
        <end position="498"/>
    </location>
</feature>
<sequence length="932" mass="100688">MSGNSSLDQRDPTSDPSPHSSTSASSRSPSPQQRATTSDPSIAVPTAHDATATVPAASPRPVQRIEGQPGALPVEPLPQVGSSLPPLDQTTIRRSLAAVEAALDRESEFHALQRSNNDLLQSYFALRQRVADLEHTIRSAAQSASPFVCFVQQKYDQLSHCLAQSTLDLAETREALAQRLDNATELTNLRDRMRLQDRVHAEAVADFQKEIDDLERRLTAALAVASTTSGDPALPPPGVNPNTLQLQSQLNVAIAAQGLANRDLDQARDFIRDLETSQKAPEGSAQILRQQVALHERRASELRDQLAQARHGSRRALDQSLQERQRLQDLLDKSDQDLSDQAAKLQRVTQERDRARNELSQARNQVTSARLSIARLEQRASNLQSSVAANHPLSSTNAVLRTDLVTARKSQQDLESVRDQLITERDGALRRVSDITSILQPGSIVPPATPVPTPASDPSLLKKTSSRKRLASQPPSRRSPSSPSSRRKRPHKSRRRRSPSPGDSDDDALNAGLARSRSSGRRLHLSRSKRRAAGTPSKPINVDSSSDRGSDGQASDDGDNDDGGNTSDDDRDDNDGGNAGDDDRNDGGNDGNGDRNDDGNDGDDDDDRTDGGNDGDDDDDGDNNNSDHEGDNGDSNDDDNDDDVGGDGGGDGGDSSGGSSVGDHHSGDSDSSDSANAVLSDAELGQLDPTTIYRDRSIPGYRSPGAFRFPFMGLHHLKSVPAGQSSFKIAQHSAAIKVRLIDPSWIVVTLPEHQEISVDSSIARPAAGSYIRDLLHFKLAFVEWGLPAVFRQEGFIEDQAIALGHKQRRVRTIVEPPDQLQFGHMHDREDPILRARDLKTCGVIANHLSDTKRSMPQVCKLSCIPLLNSVEVQPYLSAYRDIVGPQIFVVSVGSASDGLAQSLANLFPRSLVVFLYVVPPSTGLLIASARAA</sequence>
<evidence type="ECO:0000256" key="1">
    <source>
        <dbReference type="SAM" id="Coils"/>
    </source>
</evidence>
<accession>H3H4I8</accession>
<feature type="region of interest" description="Disordered" evidence="2">
    <location>
        <begin position="1"/>
        <end position="87"/>
    </location>
</feature>
<feature type="compositionally biased region" description="Basic and acidic residues" evidence="2">
    <location>
        <begin position="581"/>
        <end position="598"/>
    </location>
</feature>
<feature type="compositionally biased region" description="Acidic residues" evidence="2">
    <location>
        <begin position="599"/>
        <end position="622"/>
    </location>
</feature>
<feature type="compositionally biased region" description="Acidic residues" evidence="2">
    <location>
        <begin position="632"/>
        <end position="645"/>
    </location>
</feature>
<dbReference type="VEuPathDB" id="FungiDB:KRP22_842"/>
<name>H3H4I8_PHYRM</name>
<evidence type="ECO:0000313" key="3">
    <source>
        <dbReference type="EnsemblProtists" id="Phyra85491"/>
    </source>
</evidence>